<evidence type="ECO:0000313" key="3">
    <source>
        <dbReference type="Proteomes" id="UP000694562"/>
    </source>
</evidence>
<organism evidence="2 3">
    <name type="scientific">Falco tinnunculus</name>
    <name type="common">Common kestrel</name>
    <dbReference type="NCBI Taxonomy" id="100819"/>
    <lineage>
        <taxon>Eukaryota</taxon>
        <taxon>Metazoa</taxon>
        <taxon>Chordata</taxon>
        <taxon>Craniata</taxon>
        <taxon>Vertebrata</taxon>
        <taxon>Euteleostomi</taxon>
        <taxon>Archelosauria</taxon>
        <taxon>Archosauria</taxon>
        <taxon>Dinosauria</taxon>
        <taxon>Saurischia</taxon>
        <taxon>Theropoda</taxon>
        <taxon>Coelurosauria</taxon>
        <taxon>Aves</taxon>
        <taxon>Neognathae</taxon>
        <taxon>Neoaves</taxon>
        <taxon>Telluraves</taxon>
        <taxon>Australaves</taxon>
        <taxon>Falconiformes</taxon>
        <taxon>Falconidae</taxon>
        <taxon>Falco</taxon>
    </lineage>
</organism>
<dbReference type="PANTHER" id="PTHR19944:SF65">
    <property type="entry name" value="HLA CLASS II HISTOCOMPATIBILITY ANTIGEN, DM BETA CHAIN"/>
    <property type="match status" value="1"/>
</dbReference>
<dbReference type="SUPFAM" id="SSF48726">
    <property type="entry name" value="Immunoglobulin"/>
    <property type="match status" value="1"/>
</dbReference>
<sequence length="115" mass="12148">LLTCHIWGFYPAEVTVIWLHNGDIVGPGDPPPISATPNGNWTYQTQVTLMVAPVAGDTFTCSVQHGSRRGGQGQWLGGGHMGTVAWGDTDPSHLLYPPLAGYTPLPGHNYPAGNG</sequence>
<dbReference type="Gene3D" id="2.60.40.10">
    <property type="entry name" value="Immunoglobulins"/>
    <property type="match status" value="1"/>
</dbReference>
<feature type="domain" description="Ig-like" evidence="1">
    <location>
        <begin position="1"/>
        <end position="67"/>
    </location>
</feature>
<dbReference type="OrthoDB" id="10043043at2759"/>
<reference evidence="2" key="1">
    <citation type="submission" date="2025-08" db="UniProtKB">
        <authorList>
            <consortium name="Ensembl"/>
        </authorList>
    </citation>
    <scope>IDENTIFICATION</scope>
</reference>
<evidence type="ECO:0000259" key="1">
    <source>
        <dbReference type="PROSITE" id="PS50835"/>
    </source>
</evidence>
<evidence type="ECO:0000313" key="2">
    <source>
        <dbReference type="Ensembl" id="ENSFTIP00000014331.1"/>
    </source>
</evidence>
<reference evidence="2" key="2">
    <citation type="submission" date="2025-09" db="UniProtKB">
        <authorList>
            <consortium name="Ensembl"/>
        </authorList>
    </citation>
    <scope>IDENTIFICATION</scope>
</reference>
<accession>A0A8C4UT73</accession>
<dbReference type="InterPro" id="IPR003597">
    <property type="entry name" value="Ig_C1-set"/>
</dbReference>
<dbReference type="CDD" id="cd21002">
    <property type="entry name" value="IgC1_MHC_II_beta_HLA-DM"/>
    <property type="match status" value="1"/>
</dbReference>
<dbReference type="PANTHER" id="PTHR19944">
    <property type="entry name" value="MHC CLASS II-RELATED"/>
    <property type="match status" value="1"/>
</dbReference>
<dbReference type="AlphaFoldDB" id="A0A8C4UT73"/>
<keyword evidence="3" id="KW-1185">Reference proteome</keyword>
<dbReference type="Ensembl" id="ENSFTIT00000014939.1">
    <property type="protein sequence ID" value="ENSFTIP00000014331.1"/>
    <property type="gene ID" value="ENSFTIG00000009508.1"/>
</dbReference>
<proteinExistence type="predicted"/>
<dbReference type="PROSITE" id="PS00290">
    <property type="entry name" value="IG_MHC"/>
    <property type="match status" value="1"/>
</dbReference>
<dbReference type="InterPro" id="IPR050160">
    <property type="entry name" value="MHC/Immunoglobulin"/>
</dbReference>
<dbReference type="Pfam" id="PF07654">
    <property type="entry name" value="C1-set"/>
    <property type="match status" value="1"/>
</dbReference>
<dbReference type="InterPro" id="IPR013783">
    <property type="entry name" value="Ig-like_fold"/>
</dbReference>
<name>A0A8C4UT73_FALTI</name>
<dbReference type="InterPro" id="IPR003006">
    <property type="entry name" value="Ig/MHC_CS"/>
</dbReference>
<dbReference type="InterPro" id="IPR036179">
    <property type="entry name" value="Ig-like_dom_sf"/>
</dbReference>
<dbReference type="InterPro" id="IPR007110">
    <property type="entry name" value="Ig-like_dom"/>
</dbReference>
<protein>
    <recommendedName>
        <fullName evidence="1">Ig-like domain-containing protein</fullName>
    </recommendedName>
</protein>
<dbReference type="Proteomes" id="UP000694562">
    <property type="component" value="Unplaced"/>
</dbReference>
<dbReference type="SMART" id="SM00407">
    <property type="entry name" value="IGc1"/>
    <property type="match status" value="1"/>
</dbReference>
<dbReference type="PROSITE" id="PS50835">
    <property type="entry name" value="IG_LIKE"/>
    <property type="match status" value="1"/>
</dbReference>